<gene>
    <name evidence="1" type="ORF">GP486_006453</name>
</gene>
<dbReference type="AlphaFoldDB" id="A0A9P8L3P0"/>
<reference evidence="1" key="1">
    <citation type="submission" date="2021-03" db="EMBL/GenBank/DDBJ databases">
        <title>Comparative genomics and phylogenomic investigation of the class Geoglossomycetes provide insights into ecological specialization and systematics.</title>
        <authorList>
            <person name="Melie T."/>
            <person name="Pirro S."/>
            <person name="Miller A.N."/>
            <person name="Quandt A."/>
        </authorList>
    </citation>
    <scope>NUCLEOTIDE SEQUENCE</scope>
    <source>
        <strain evidence="1">CAQ_001_2017</strain>
    </source>
</reference>
<protein>
    <submittedName>
        <fullName evidence="1">Uncharacterized protein</fullName>
    </submittedName>
</protein>
<evidence type="ECO:0000313" key="2">
    <source>
        <dbReference type="Proteomes" id="UP000750711"/>
    </source>
</evidence>
<accession>A0A9P8L3P0</accession>
<dbReference type="Proteomes" id="UP000750711">
    <property type="component" value="Unassembled WGS sequence"/>
</dbReference>
<feature type="non-terminal residue" evidence="1">
    <location>
        <position position="1"/>
    </location>
</feature>
<comment type="caution">
    <text evidence="1">The sequence shown here is derived from an EMBL/GenBank/DDBJ whole genome shotgun (WGS) entry which is preliminary data.</text>
</comment>
<evidence type="ECO:0000313" key="1">
    <source>
        <dbReference type="EMBL" id="KAH0553477.1"/>
    </source>
</evidence>
<keyword evidence="2" id="KW-1185">Reference proteome</keyword>
<organism evidence="1 2">
    <name type="scientific">Trichoglossum hirsutum</name>
    <dbReference type="NCBI Taxonomy" id="265104"/>
    <lineage>
        <taxon>Eukaryota</taxon>
        <taxon>Fungi</taxon>
        <taxon>Dikarya</taxon>
        <taxon>Ascomycota</taxon>
        <taxon>Pezizomycotina</taxon>
        <taxon>Geoglossomycetes</taxon>
        <taxon>Geoglossales</taxon>
        <taxon>Geoglossaceae</taxon>
        <taxon>Trichoglossum</taxon>
    </lineage>
</organism>
<sequence length="180" mass="20995">MTPQKVEDNNESLALMKTEFQDILQDPETLYKEILELIIKSRDLRIFSKNYHEQLHEIQQAIRRHKAVLDHVMAQEGSPHGSPLALKSAHRITKLLDPPLFDGNSKDGTMYNNWLIQVKNKLQDNADAYPIEELWIIYAAGCLYKYFDELYGDSNKEKNAHYAFKELAMKKGQTFQEFYA</sequence>
<name>A0A9P8L3P0_9PEZI</name>
<proteinExistence type="predicted"/>
<dbReference type="EMBL" id="JAGHQM010001456">
    <property type="protein sequence ID" value="KAH0553477.1"/>
    <property type="molecule type" value="Genomic_DNA"/>
</dbReference>